<dbReference type="Proteomes" id="UP001634393">
    <property type="component" value="Unassembled WGS sequence"/>
</dbReference>
<comment type="caution">
    <text evidence="1">The sequence shown here is derived from an EMBL/GenBank/DDBJ whole genome shotgun (WGS) entry which is preliminary data.</text>
</comment>
<evidence type="ECO:0000313" key="2">
    <source>
        <dbReference type="Proteomes" id="UP001634393"/>
    </source>
</evidence>
<evidence type="ECO:0000313" key="1">
    <source>
        <dbReference type="EMBL" id="KAL3834514.1"/>
    </source>
</evidence>
<proteinExistence type="predicted"/>
<sequence>MIRFWSCFFFCLSNNNTCFEQLFSICFECNSFRSFEYKLGVLNILIMEVKI</sequence>
<gene>
    <name evidence="1" type="ORF">ACJIZ3_009250</name>
</gene>
<dbReference type="AlphaFoldDB" id="A0ABD3TC17"/>
<dbReference type="EMBL" id="JBJXBP010000004">
    <property type="protein sequence ID" value="KAL3834514.1"/>
    <property type="molecule type" value="Genomic_DNA"/>
</dbReference>
<accession>A0ABD3TC17</accession>
<keyword evidence="2" id="KW-1185">Reference proteome</keyword>
<reference evidence="1 2" key="1">
    <citation type="submission" date="2024-12" db="EMBL/GenBank/DDBJ databases">
        <title>The unique morphological basis and parallel evolutionary history of personate flowers in Penstemon.</title>
        <authorList>
            <person name="Depatie T.H."/>
            <person name="Wessinger C.A."/>
        </authorList>
    </citation>
    <scope>NUCLEOTIDE SEQUENCE [LARGE SCALE GENOMIC DNA]</scope>
    <source>
        <strain evidence="1">WTNN_2</strain>
        <tissue evidence="1">Leaf</tissue>
    </source>
</reference>
<name>A0ABD3TC17_9LAMI</name>
<organism evidence="1 2">
    <name type="scientific">Penstemon smallii</name>
    <dbReference type="NCBI Taxonomy" id="265156"/>
    <lineage>
        <taxon>Eukaryota</taxon>
        <taxon>Viridiplantae</taxon>
        <taxon>Streptophyta</taxon>
        <taxon>Embryophyta</taxon>
        <taxon>Tracheophyta</taxon>
        <taxon>Spermatophyta</taxon>
        <taxon>Magnoliopsida</taxon>
        <taxon>eudicotyledons</taxon>
        <taxon>Gunneridae</taxon>
        <taxon>Pentapetalae</taxon>
        <taxon>asterids</taxon>
        <taxon>lamiids</taxon>
        <taxon>Lamiales</taxon>
        <taxon>Plantaginaceae</taxon>
        <taxon>Cheloneae</taxon>
        <taxon>Penstemon</taxon>
    </lineage>
</organism>
<protein>
    <submittedName>
        <fullName evidence="1">Uncharacterized protein</fullName>
    </submittedName>
</protein>